<dbReference type="PROSITE" id="PS51379">
    <property type="entry name" value="4FE4S_FER_2"/>
    <property type="match status" value="2"/>
</dbReference>
<proteinExistence type="predicted"/>
<name>A0A1M5RQX7_9FIRM</name>
<organism evidence="8 9">
    <name type="scientific">Tepidibacter thalassicus DSM 15285</name>
    <dbReference type="NCBI Taxonomy" id="1123350"/>
    <lineage>
        <taxon>Bacteria</taxon>
        <taxon>Bacillati</taxon>
        <taxon>Bacillota</taxon>
        <taxon>Clostridia</taxon>
        <taxon>Peptostreptococcales</taxon>
        <taxon>Peptostreptococcaceae</taxon>
        <taxon>Tepidibacter</taxon>
    </lineage>
</organism>
<dbReference type="GO" id="GO:0051539">
    <property type="term" value="F:4 iron, 4 sulfur cluster binding"/>
    <property type="evidence" value="ECO:0007669"/>
    <property type="project" value="UniProtKB-KW"/>
</dbReference>
<evidence type="ECO:0000256" key="1">
    <source>
        <dbReference type="ARBA" id="ARBA00003532"/>
    </source>
</evidence>
<dbReference type="PANTHER" id="PTHR24960:SF76">
    <property type="entry name" value="4FE-4S FERREDOXIN-TYPE DOMAIN-CONTAINING PROTEIN"/>
    <property type="match status" value="1"/>
</dbReference>
<evidence type="ECO:0000256" key="2">
    <source>
        <dbReference type="ARBA" id="ARBA00013529"/>
    </source>
</evidence>
<keyword evidence="9" id="KW-1185">Reference proteome</keyword>
<dbReference type="STRING" id="1123350.SAMN02744040_01473"/>
<dbReference type="InterPro" id="IPR007160">
    <property type="entry name" value="DUF362"/>
</dbReference>
<dbReference type="InterPro" id="IPR017900">
    <property type="entry name" value="4Fe4S_Fe_S_CS"/>
</dbReference>
<keyword evidence="3" id="KW-0004">4Fe-4S</keyword>
<dbReference type="Pfam" id="PF04015">
    <property type="entry name" value="DUF362"/>
    <property type="match status" value="1"/>
</dbReference>
<dbReference type="OrthoDB" id="9807879at2"/>
<sequence length="380" mass="43178">MKEVVIKKCEDYKYENVKSSLKCLLKELGGLEKYIKPGSKVLIKMNLLMKKRPEEATTTHPMLLKVLSEELLKLNCKVVVGDSPGGVYNERILRSIYKVSGVEDVANELDIELNYDTDEVKVYNPKGKLVKYLTVIKPIEDVDHVISLCKLKTHVMATFTGGVKNLFGVIPGLLKAEYHFKMPEVRDFTDLLVDICEYVNPSLTIMDGIVGMEGEGPSAGKPRKIGVILGSSSPYALDVVACNIINLNPNDVPTIQRSIERGILEEDFSDIMIKGENIEDFIIKDYKIPRTQSIDFLEGRVPKFLQKYLNMLFKPKPIFMYKKCVGCGECERVCPPKAINMKNNRPYVNLDKCIRCFCCHELCPKKAVEIKKPLFFKYFR</sequence>
<dbReference type="EMBL" id="FQXH01000014">
    <property type="protein sequence ID" value="SHH28677.1"/>
    <property type="molecule type" value="Genomic_DNA"/>
</dbReference>
<protein>
    <recommendedName>
        <fullName evidence="2">Ferredoxin</fullName>
    </recommendedName>
</protein>
<gene>
    <name evidence="8" type="ORF">SAMN02744040_01473</name>
</gene>
<dbReference type="Gene3D" id="3.30.70.20">
    <property type="match status" value="1"/>
</dbReference>
<dbReference type="InterPro" id="IPR017896">
    <property type="entry name" value="4Fe4S_Fe-S-bd"/>
</dbReference>
<dbReference type="RefSeq" id="WP_072725138.1">
    <property type="nucleotide sequence ID" value="NZ_FQXH01000014.1"/>
</dbReference>
<dbReference type="Proteomes" id="UP000242520">
    <property type="component" value="Unassembled WGS sequence"/>
</dbReference>
<evidence type="ECO:0000259" key="7">
    <source>
        <dbReference type="PROSITE" id="PS51379"/>
    </source>
</evidence>
<evidence type="ECO:0000313" key="8">
    <source>
        <dbReference type="EMBL" id="SHH28677.1"/>
    </source>
</evidence>
<dbReference type="PANTHER" id="PTHR24960">
    <property type="entry name" value="PHOTOSYSTEM I IRON-SULFUR CENTER-RELATED"/>
    <property type="match status" value="1"/>
</dbReference>
<dbReference type="SUPFAM" id="SSF54862">
    <property type="entry name" value="4Fe-4S ferredoxins"/>
    <property type="match status" value="1"/>
</dbReference>
<dbReference type="InterPro" id="IPR050157">
    <property type="entry name" value="PSI_iron-sulfur_center"/>
</dbReference>
<comment type="function">
    <text evidence="1">Ferredoxins are iron-sulfur proteins that transfer electrons in a wide variety of metabolic reactions.</text>
</comment>
<evidence type="ECO:0000256" key="6">
    <source>
        <dbReference type="ARBA" id="ARBA00023014"/>
    </source>
</evidence>
<evidence type="ECO:0000313" key="9">
    <source>
        <dbReference type="Proteomes" id="UP000242520"/>
    </source>
</evidence>
<reference evidence="9" key="1">
    <citation type="submission" date="2016-11" db="EMBL/GenBank/DDBJ databases">
        <authorList>
            <person name="Varghese N."/>
            <person name="Submissions S."/>
        </authorList>
    </citation>
    <scope>NUCLEOTIDE SEQUENCE [LARGE SCALE GENOMIC DNA]</scope>
    <source>
        <strain evidence="9">DSM 15285</strain>
    </source>
</reference>
<dbReference type="PROSITE" id="PS00198">
    <property type="entry name" value="4FE4S_FER_1"/>
    <property type="match status" value="2"/>
</dbReference>
<dbReference type="AlphaFoldDB" id="A0A1M5RQX7"/>
<dbReference type="Pfam" id="PF13237">
    <property type="entry name" value="Fer4_10"/>
    <property type="match status" value="1"/>
</dbReference>
<accession>A0A1M5RQX7</accession>
<evidence type="ECO:0000256" key="5">
    <source>
        <dbReference type="ARBA" id="ARBA00023004"/>
    </source>
</evidence>
<dbReference type="GO" id="GO:0046872">
    <property type="term" value="F:metal ion binding"/>
    <property type="evidence" value="ECO:0007669"/>
    <property type="project" value="UniProtKB-KW"/>
</dbReference>
<keyword evidence="6" id="KW-0411">Iron-sulfur</keyword>
<keyword evidence="4" id="KW-0479">Metal-binding</keyword>
<feature type="domain" description="4Fe-4S ferredoxin-type" evidence="7">
    <location>
        <begin position="315"/>
        <end position="344"/>
    </location>
</feature>
<evidence type="ECO:0000256" key="4">
    <source>
        <dbReference type="ARBA" id="ARBA00022723"/>
    </source>
</evidence>
<feature type="domain" description="4Fe-4S ferredoxin-type" evidence="7">
    <location>
        <begin position="345"/>
        <end position="373"/>
    </location>
</feature>
<evidence type="ECO:0000256" key="3">
    <source>
        <dbReference type="ARBA" id="ARBA00022485"/>
    </source>
</evidence>
<keyword evidence="5" id="KW-0408">Iron</keyword>